<reference evidence="2" key="1">
    <citation type="submission" date="2023-03" db="EMBL/GenBank/DDBJ databases">
        <title>Massive genome expansion in bonnet fungi (Mycena s.s.) driven by repeated elements and novel gene families across ecological guilds.</title>
        <authorList>
            <consortium name="Lawrence Berkeley National Laboratory"/>
            <person name="Harder C.B."/>
            <person name="Miyauchi S."/>
            <person name="Viragh M."/>
            <person name="Kuo A."/>
            <person name="Thoen E."/>
            <person name="Andreopoulos B."/>
            <person name="Lu D."/>
            <person name="Skrede I."/>
            <person name="Drula E."/>
            <person name="Henrissat B."/>
            <person name="Morin E."/>
            <person name="Kohler A."/>
            <person name="Barry K."/>
            <person name="LaButti K."/>
            <person name="Morin E."/>
            <person name="Salamov A."/>
            <person name="Lipzen A."/>
            <person name="Mereny Z."/>
            <person name="Hegedus B."/>
            <person name="Baldrian P."/>
            <person name="Stursova M."/>
            <person name="Weitz H."/>
            <person name="Taylor A."/>
            <person name="Grigoriev I.V."/>
            <person name="Nagy L.G."/>
            <person name="Martin F."/>
            <person name="Kauserud H."/>
        </authorList>
    </citation>
    <scope>NUCLEOTIDE SEQUENCE</scope>
    <source>
        <strain evidence="2">CBHHK200</strain>
    </source>
</reference>
<evidence type="ECO:0000313" key="2">
    <source>
        <dbReference type="EMBL" id="KAJ7016622.1"/>
    </source>
</evidence>
<proteinExistence type="predicted"/>
<accession>A0AAD6RX54</accession>
<dbReference type="Proteomes" id="UP001218188">
    <property type="component" value="Unassembled WGS sequence"/>
</dbReference>
<evidence type="ECO:0000313" key="3">
    <source>
        <dbReference type="Proteomes" id="UP001218188"/>
    </source>
</evidence>
<dbReference type="EMBL" id="JARJCM010000480">
    <property type="protein sequence ID" value="KAJ7016622.1"/>
    <property type="molecule type" value="Genomic_DNA"/>
</dbReference>
<evidence type="ECO:0008006" key="4">
    <source>
        <dbReference type="Google" id="ProtNLM"/>
    </source>
</evidence>
<feature type="chain" id="PRO_5041953883" description="F-box domain-containing protein" evidence="1">
    <location>
        <begin position="21"/>
        <end position="533"/>
    </location>
</feature>
<feature type="signal peptide" evidence="1">
    <location>
        <begin position="1"/>
        <end position="20"/>
    </location>
</feature>
<protein>
    <recommendedName>
        <fullName evidence="4">F-box domain-containing protein</fullName>
    </recommendedName>
</protein>
<keyword evidence="1" id="KW-0732">Signal</keyword>
<dbReference type="AlphaFoldDB" id="A0AAD6RX54"/>
<organism evidence="2 3">
    <name type="scientific">Mycena alexandri</name>
    <dbReference type="NCBI Taxonomy" id="1745969"/>
    <lineage>
        <taxon>Eukaryota</taxon>
        <taxon>Fungi</taxon>
        <taxon>Dikarya</taxon>
        <taxon>Basidiomycota</taxon>
        <taxon>Agaricomycotina</taxon>
        <taxon>Agaricomycetes</taxon>
        <taxon>Agaricomycetidae</taxon>
        <taxon>Agaricales</taxon>
        <taxon>Marasmiineae</taxon>
        <taxon>Mycenaceae</taxon>
        <taxon>Mycena</taxon>
    </lineage>
</organism>
<dbReference type="Gene3D" id="3.80.10.10">
    <property type="entry name" value="Ribonuclease Inhibitor"/>
    <property type="match status" value="1"/>
</dbReference>
<dbReference type="InterPro" id="IPR032675">
    <property type="entry name" value="LRR_dom_sf"/>
</dbReference>
<evidence type="ECO:0000256" key="1">
    <source>
        <dbReference type="SAM" id="SignalP"/>
    </source>
</evidence>
<comment type="caution">
    <text evidence="2">The sequence shown here is derived from an EMBL/GenBank/DDBJ whole genome shotgun (WGS) entry which is preliminary data.</text>
</comment>
<gene>
    <name evidence="2" type="ORF">C8F04DRAFT_1018976</name>
</gene>
<keyword evidence="3" id="KW-1185">Reference proteome</keyword>
<name>A0AAD6RX54_9AGAR</name>
<sequence>MHRGLQILEIVELLCAEVAGDLPRYGVGPPECQHLAALAKTCKTFQDPALDLLWSHQRNTMMNLLMCMPDDLWCLPVPTDVKLLGFQRPITAVDWERPLTYMRRVKTFACGLQTMPSPQLLQALSLSFPGEHFFPTLQKLYWSTPNTPHPPYIWRFISPKITRTILTFGDSDHDLSLLPTVAISCPSMTDATIYCPTREDVRRSVLQGISRFVLGLAAIESLSILDLDQAAFEHLAQLPTIKSLEIRRPDAFNPSCKISEGGVFLSLQRLKFNSIAPGSVARFLHPFSDSPLVSLAMNVEPTSLAAPGLYSFVAENCSRATLRDLHVGSTELVVSTPRRRAEPQIIRDDMIQPLLALTALTSLCLYSRDGFDLDDSTLSGMAASWPDIERLDLMVASTYEGFTPRATLHSLYAFARHCPRLRMLKILFDATVVPSTDADAEISQGALTCLSLGRSSIFAPAADVAAFLCGLFPVLQELHTGHHQRESEGYEDDQLLEDRVIFHRRWKQVERLLPAHVEEEVEESGSESEDEES</sequence>